<evidence type="ECO:0000256" key="6">
    <source>
        <dbReference type="ARBA" id="ARBA00023030"/>
    </source>
</evidence>
<evidence type="ECO:0000256" key="2">
    <source>
        <dbReference type="ARBA" id="ARBA00022536"/>
    </source>
</evidence>
<evidence type="ECO:0000256" key="10">
    <source>
        <dbReference type="SAM" id="MobiDB-lite"/>
    </source>
</evidence>
<dbReference type="InterPro" id="IPR000742">
    <property type="entry name" value="EGF"/>
</dbReference>
<feature type="region of interest" description="Disordered" evidence="10">
    <location>
        <begin position="60"/>
        <end position="113"/>
    </location>
</feature>
<dbReference type="GO" id="GO:0005615">
    <property type="term" value="C:extracellular space"/>
    <property type="evidence" value="ECO:0007669"/>
    <property type="project" value="TreeGrafter"/>
</dbReference>
<accession>A0AAV6QMW0</accession>
<reference evidence="14 15" key="1">
    <citation type="journal article" date="2021" name="Sci. Rep.">
        <title>Chromosome anchoring in Senegalese sole (Solea senegalensis) reveals sex-associated markers and genome rearrangements in flatfish.</title>
        <authorList>
            <person name="Guerrero-Cozar I."/>
            <person name="Gomez-Garrido J."/>
            <person name="Berbel C."/>
            <person name="Martinez-Blanch J.F."/>
            <person name="Alioto T."/>
            <person name="Claros M.G."/>
            <person name="Gagnaire P.A."/>
            <person name="Manchado M."/>
        </authorList>
    </citation>
    <scope>NUCLEOTIDE SEQUENCE [LARGE SCALE GENOMIC DNA]</scope>
    <source>
        <strain evidence="14">Sse05_10M</strain>
    </source>
</reference>
<comment type="caution">
    <text evidence="9">Lacks conserved residue(s) required for the propagation of feature annotation.</text>
</comment>
<evidence type="ECO:0000256" key="9">
    <source>
        <dbReference type="PROSITE-ProRule" id="PRU00076"/>
    </source>
</evidence>
<dbReference type="AlphaFoldDB" id="A0AAV6QMW0"/>
<dbReference type="PROSITE" id="PS01186">
    <property type="entry name" value="EGF_2"/>
    <property type="match status" value="1"/>
</dbReference>
<keyword evidence="8 9" id="KW-1015">Disulfide bond</keyword>
<protein>
    <submittedName>
        <fullName evidence="14">Proheparin-binding EGF-like growth factor</fullName>
    </submittedName>
</protein>
<evidence type="ECO:0000313" key="15">
    <source>
        <dbReference type="Proteomes" id="UP000693946"/>
    </source>
</evidence>
<keyword evidence="6" id="KW-0339">Growth factor</keyword>
<dbReference type="GO" id="GO:0045840">
    <property type="term" value="P:positive regulation of mitotic nuclear division"/>
    <property type="evidence" value="ECO:0007669"/>
    <property type="project" value="TreeGrafter"/>
</dbReference>
<feature type="chain" id="PRO_5043349903" evidence="12">
    <location>
        <begin position="23"/>
        <end position="235"/>
    </location>
</feature>
<keyword evidence="3 11" id="KW-0812">Transmembrane</keyword>
<dbReference type="GO" id="GO:0016020">
    <property type="term" value="C:membrane"/>
    <property type="evidence" value="ECO:0007669"/>
    <property type="project" value="UniProtKB-SubCell"/>
</dbReference>
<dbReference type="EMBL" id="JAGKHQ010000017">
    <property type="protein sequence ID" value="KAG7491099.1"/>
    <property type="molecule type" value="Genomic_DNA"/>
</dbReference>
<feature type="signal peptide" evidence="12">
    <location>
        <begin position="1"/>
        <end position="22"/>
    </location>
</feature>
<evidence type="ECO:0000256" key="4">
    <source>
        <dbReference type="ARBA" id="ARBA00022729"/>
    </source>
</evidence>
<dbReference type="PROSITE" id="PS00022">
    <property type="entry name" value="EGF_1"/>
    <property type="match status" value="1"/>
</dbReference>
<evidence type="ECO:0000256" key="11">
    <source>
        <dbReference type="SAM" id="Phobius"/>
    </source>
</evidence>
<keyword evidence="5 11" id="KW-1133">Transmembrane helix</keyword>
<feature type="disulfide bond" evidence="9">
    <location>
        <begin position="149"/>
        <end position="158"/>
    </location>
</feature>
<dbReference type="GO" id="GO:0008284">
    <property type="term" value="P:positive regulation of cell population proliferation"/>
    <property type="evidence" value="ECO:0007669"/>
    <property type="project" value="TreeGrafter"/>
</dbReference>
<feature type="domain" description="EGF-like" evidence="13">
    <location>
        <begin position="119"/>
        <end position="159"/>
    </location>
</feature>
<keyword evidence="4 12" id="KW-0732">Signal</keyword>
<dbReference type="Proteomes" id="UP000693946">
    <property type="component" value="Linkage Group LG5"/>
</dbReference>
<dbReference type="GO" id="GO:0005154">
    <property type="term" value="F:epidermal growth factor receptor binding"/>
    <property type="evidence" value="ECO:0007669"/>
    <property type="project" value="TreeGrafter"/>
</dbReference>
<dbReference type="FunFam" id="2.10.25.10:FF:000158">
    <property type="entry name" value="proheparin-binding EGF-like growth factor"/>
    <property type="match status" value="1"/>
</dbReference>
<name>A0AAV6QMW0_SOLSE</name>
<keyword evidence="15" id="KW-1185">Reference proteome</keyword>
<dbReference type="GO" id="GO:0008083">
    <property type="term" value="F:growth factor activity"/>
    <property type="evidence" value="ECO:0007669"/>
    <property type="project" value="UniProtKB-KW"/>
</dbReference>
<comment type="caution">
    <text evidence="14">The sequence shown here is derived from an EMBL/GenBank/DDBJ whole genome shotgun (WGS) entry which is preliminary data.</text>
</comment>
<evidence type="ECO:0000256" key="12">
    <source>
        <dbReference type="SAM" id="SignalP"/>
    </source>
</evidence>
<evidence type="ECO:0000259" key="13">
    <source>
        <dbReference type="PROSITE" id="PS50026"/>
    </source>
</evidence>
<evidence type="ECO:0000313" key="14">
    <source>
        <dbReference type="EMBL" id="KAG7491099.1"/>
    </source>
</evidence>
<dbReference type="GO" id="GO:0007173">
    <property type="term" value="P:epidermal growth factor receptor signaling pathway"/>
    <property type="evidence" value="ECO:0007669"/>
    <property type="project" value="TreeGrafter"/>
</dbReference>
<evidence type="ECO:0000256" key="1">
    <source>
        <dbReference type="ARBA" id="ARBA00004167"/>
    </source>
</evidence>
<keyword evidence="2 9" id="KW-0245">EGF-like domain</keyword>
<dbReference type="PANTHER" id="PTHR10740:SF16">
    <property type="entry name" value="AMPHIREGULIN"/>
    <property type="match status" value="1"/>
</dbReference>
<evidence type="ECO:0000256" key="7">
    <source>
        <dbReference type="ARBA" id="ARBA00023136"/>
    </source>
</evidence>
<sequence>MNALVLTCLLCSVVCSAVGVQASETTYSSELARVTGGPASGEGLHSLLSDDDELEIDEELSGGDSENFSNYELRPSKDEKKKKRSKDKRRNKHRSKTTTSVNPEHTVFTSGHTPTFGSTQDPCTSTHLDFCIHGYCKHIEGLLEPVCICMKGYDGERCGIQTLETIKNKSTPSTDTELVQMVLVIIAVVLSVISCTAILLMTCAHYRSHKNYLASYLGTGAEQEKLQKPAADVVV</sequence>
<comment type="subcellular location">
    <subcellularLocation>
        <location evidence="1">Membrane</location>
        <topology evidence="1">Single-pass membrane protein</topology>
    </subcellularLocation>
</comment>
<feature type="compositionally biased region" description="Polar residues" evidence="10">
    <location>
        <begin position="97"/>
        <end position="113"/>
    </location>
</feature>
<evidence type="ECO:0000256" key="8">
    <source>
        <dbReference type="ARBA" id="ARBA00023157"/>
    </source>
</evidence>
<dbReference type="PANTHER" id="PTHR10740">
    <property type="entry name" value="TRANSFORMING GROWTH FACTOR ALPHA"/>
    <property type="match status" value="1"/>
</dbReference>
<proteinExistence type="predicted"/>
<evidence type="ECO:0000256" key="5">
    <source>
        <dbReference type="ARBA" id="ARBA00022989"/>
    </source>
</evidence>
<keyword evidence="7 11" id="KW-0472">Membrane</keyword>
<feature type="compositionally biased region" description="Basic residues" evidence="10">
    <location>
        <begin position="80"/>
        <end position="96"/>
    </location>
</feature>
<gene>
    <name evidence="14" type="ORF">JOB18_048734</name>
</gene>
<dbReference type="PROSITE" id="PS50026">
    <property type="entry name" value="EGF_3"/>
    <property type="match status" value="1"/>
</dbReference>
<organism evidence="14 15">
    <name type="scientific">Solea senegalensis</name>
    <name type="common">Senegalese sole</name>
    <dbReference type="NCBI Taxonomy" id="28829"/>
    <lineage>
        <taxon>Eukaryota</taxon>
        <taxon>Metazoa</taxon>
        <taxon>Chordata</taxon>
        <taxon>Craniata</taxon>
        <taxon>Vertebrata</taxon>
        <taxon>Euteleostomi</taxon>
        <taxon>Actinopterygii</taxon>
        <taxon>Neopterygii</taxon>
        <taxon>Teleostei</taxon>
        <taxon>Neoteleostei</taxon>
        <taxon>Acanthomorphata</taxon>
        <taxon>Carangaria</taxon>
        <taxon>Pleuronectiformes</taxon>
        <taxon>Pleuronectoidei</taxon>
        <taxon>Soleidae</taxon>
        <taxon>Solea</taxon>
    </lineage>
</organism>
<evidence type="ECO:0000256" key="3">
    <source>
        <dbReference type="ARBA" id="ARBA00022692"/>
    </source>
</evidence>
<feature type="transmembrane region" description="Helical" evidence="11">
    <location>
        <begin position="178"/>
        <end position="200"/>
    </location>
</feature>